<accession>A0A6J2XR41</accession>
<keyword evidence="3" id="KW-1185">Reference proteome</keyword>
<evidence type="ECO:0000313" key="3">
    <source>
        <dbReference type="Proteomes" id="UP000504635"/>
    </source>
</evidence>
<dbReference type="InParanoid" id="A0A6J2XR41"/>
<evidence type="ECO:0000259" key="2">
    <source>
        <dbReference type="Pfam" id="PF25273"/>
    </source>
</evidence>
<sequence length="588" mass="68231">MDIPEEIRAKKRKFTGNVREDVKRNKNSGSPYQTLKQKRPIPGKRFCEQVKCSCQYSCKLITVAARKRVFEQFWKLADYNEQQNFLRSLIRPTLIKRRRHGNYDNPNQSRRQHSFKYFLPLPGESEVQVCKSTLCLTLAITQRRLEILSQRILSSGISVQDKRGGKRPARNNTLWKQKIIDFIASIPSRESHYSREKVTNRRYLSEDLNVRKLYNAFLEKHRLDGTKPPVSRQWFNEIFKKEFSLAFGAPRVDTCPTCDQYKISIAASKTPVEKKEFELKRDLHQRKAESAQKMMSQNIVDCKSPQSDVCVLSYDLQKQLYIPALTHTQMYYSRQFTCINLGIHFEDEGKGFMYLWDETAGKRGCNEIGSCLYDYVTTQLNTTKRKLVLWSDNCGGQNKNQGILAVYITLVAKGYFDEIVHKFPQSGHTFLSCDRDFGCIEKAKKSLKPEVPMDLVRIMASARLKNPFVIKCTTRFFNWMEIAKTTLVTSTLGISQAVMLKISKDNLGQIEVKTSYSDVAPWRKVGVFKPKVTSQNFENLNIELVEQAPRKWNKEKIKEIRSMIPFISPANQDFYQNLVESQEALQNE</sequence>
<dbReference type="AlphaFoldDB" id="A0A6J2XR41"/>
<dbReference type="RefSeq" id="XP_030753119.1">
    <property type="nucleotide sequence ID" value="XM_030897259.1"/>
</dbReference>
<feature type="region of interest" description="Disordered" evidence="1">
    <location>
        <begin position="14"/>
        <end position="37"/>
    </location>
</feature>
<proteinExistence type="predicted"/>
<dbReference type="InterPro" id="IPR057191">
    <property type="entry name" value="DUF7869"/>
</dbReference>
<protein>
    <submittedName>
        <fullName evidence="4">Uncharacterized protein LOC115880129</fullName>
    </submittedName>
</protein>
<dbReference type="GeneID" id="115880129"/>
<dbReference type="PANTHER" id="PTHR10773:SF19">
    <property type="match status" value="1"/>
</dbReference>
<organism evidence="3 4">
    <name type="scientific">Sitophilus oryzae</name>
    <name type="common">Rice weevil</name>
    <name type="synonym">Curculio oryzae</name>
    <dbReference type="NCBI Taxonomy" id="7048"/>
    <lineage>
        <taxon>Eukaryota</taxon>
        <taxon>Metazoa</taxon>
        <taxon>Ecdysozoa</taxon>
        <taxon>Arthropoda</taxon>
        <taxon>Hexapoda</taxon>
        <taxon>Insecta</taxon>
        <taxon>Pterygota</taxon>
        <taxon>Neoptera</taxon>
        <taxon>Endopterygota</taxon>
        <taxon>Coleoptera</taxon>
        <taxon>Polyphaga</taxon>
        <taxon>Cucujiformia</taxon>
        <taxon>Curculionidae</taxon>
        <taxon>Dryophthorinae</taxon>
        <taxon>Sitophilus</taxon>
    </lineage>
</organism>
<name>A0A6J2XR41_SITOR</name>
<evidence type="ECO:0000256" key="1">
    <source>
        <dbReference type="SAM" id="MobiDB-lite"/>
    </source>
</evidence>
<dbReference type="PANTHER" id="PTHR10773">
    <property type="entry name" value="DNA-DIRECTED RNA POLYMERASES I, II, AND III SUBUNIT RPABC2"/>
    <property type="match status" value="1"/>
</dbReference>
<dbReference type="OrthoDB" id="6754737at2759"/>
<evidence type="ECO:0000313" key="4">
    <source>
        <dbReference type="RefSeq" id="XP_030753119.1"/>
    </source>
</evidence>
<dbReference type="KEGG" id="soy:115880129"/>
<dbReference type="Proteomes" id="UP000504635">
    <property type="component" value="Unplaced"/>
</dbReference>
<feature type="domain" description="DUF7869" evidence="2">
    <location>
        <begin position="349"/>
        <end position="510"/>
    </location>
</feature>
<gene>
    <name evidence="4" type="primary">LOC115880129</name>
</gene>
<reference evidence="4" key="1">
    <citation type="submission" date="2025-08" db="UniProtKB">
        <authorList>
            <consortium name="RefSeq"/>
        </authorList>
    </citation>
    <scope>IDENTIFICATION</scope>
    <source>
        <tissue evidence="4">Gonads</tissue>
    </source>
</reference>
<dbReference type="Pfam" id="PF25273">
    <property type="entry name" value="DUF7869"/>
    <property type="match status" value="1"/>
</dbReference>